<evidence type="ECO:0008006" key="4">
    <source>
        <dbReference type="Google" id="ProtNLM"/>
    </source>
</evidence>
<comment type="caution">
    <text evidence="2">The sequence shown here is derived from an EMBL/GenBank/DDBJ whole genome shotgun (WGS) entry which is preliminary data.</text>
</comment>
<accession>A0ABQ1C6R6</accession>
<proteinExistence type="predicted"/>
<sequence>MVVWETRVPQREVIEMSTTQLQPRTRDFARVLGPYFAIIGITTVSRGSEMRTLLTGFESSPVWFWVTGALVLLVGLAIVGLHPYWRGAAAITISVMGWAITLRGLMLLAFPKAFMSAANATIGMGNMWMTASVLLAAAGLYLTYVGWRPTPATPEPKTEVAPRDLRHAA</sequence>
<keyword evidence="3" id="KW-1185">Reference proteome</keyword>
<feature type="transmembrane region" description="Helical" evidence="1">
    <location>
        <begin position="62"/>
        <end position="81"/>
    </location>
</feature>
<reference evidence="2 3" key="1">
    <citation type="journal article" date="2019" name="Emerg. Microbes Infect.">
        <title>Comprehensive subspecies identification of 175 nontuberculous mycobacteria species based on 7547 genomic profiles.</title>
        <authorList>
            <person name="Matsumoto Y."/>
            <person name="Kinjo T."/>
            <person name="Motooka D."/>
            <person name="Nabeya D."/>
            <person name="Jung N."/>
            <person name="Uechi K."/>
            <person name="Horii T."/>
            <person name="Iida T."/>
            <person name="Fujita J."/>
            <person name="Nakamura S."/>
        </authorList>
    </citation>
    <scope>NUCLEOTIDE SEQUENCE [LARGE SCALE GENOMIC DNA]</scope>
    <source>
        <strain evidence="2 3">JCM 18565</strain>
    </source>
</reference>
<dbReference type="EMBL" id="BLKX01000001">
    <property type="protein sequence ID" value="GFG80099.1"/>
    <property type="molecule type" value="Genomic_DNA"/>
</dbReference>
<feature type="transmembrane region" description="Helical" evidence="1">
    <location>
        <begin position="128"/>
        <end position="147"/>
    </location>
</feature>
<evidence type="ECO:0000313" key="2">
    <source>
        <dbReference type="EMBL" id="GFG80099.1"/>
    </source>
</evidence>
<dbReference type="Proteomes" id="UP000465240">
    <property type="component" value="Unassembled WGS sequence"/>
</dbReference>
<protein>
    <recommendedName>
        <fullName evidence="4">Integral membrane protein</fullName>
    </recommendedName>
</protein>
<evidence type="ECO:0000256" key="1">
    <source>
        <dbReference type="SAM" id="Phobius"/>
    </source>
</evidence>
<name>A0ABQ1C6R6_9MYCO</name>
<keyword evidence="1" id="KW-1133">Transmembrane helix</keyword>
<keyword evidence="1" id="KW-0812">Transmembrane</keyword>
<evidence type="ECO:0000313" key="3">
    <source>
        <dbReference type="Proteomes" id="UP000465240"/>
    </source>
</evidence>
<organism evidence="2 3">
    <name type="scientific">Mycobacterium paragordonae</name>
    <dbReference type="NCBI Taxonomy" id="1389713"/>
    <lineage>
        <taxon>Bacteria</taxon>
        <taxon>Bacillati</taxon>
        <taxon>Actinomycetota</taxon>
        <taxon>Actinomycetes</taxon>
        <taxon>Mycobacteriales</taxon>
        <taxon>Mycobacteriaceae</taxon>
        <taxon>Mycobacterium</taxon>
    </lineage>
</organism>
<feature type="transmembrane region" description="Helical" evidence="1">
    <location>
        <begin position="88"/>
        <end position="108"/>
    </location>
</feature>
<keyword evidence="1" id="KW-0472">Membrane</keyword>
<gene>
    <name evidence="2" type="ORF">MPRG_33750</name>
</gene>